<evidence type="ECO:0000313" key="1">
    <source>
        <dbReference type="EMBL" id="DAD96799.1"/>
    </source>
</evidence>
<protein>
    <submittedName>
        <fullName evidence="1">Uncharacterized protein</fullName>
    </submittedName>
</protein>
<name>A0A8S5NR08_9CAUD</name>
<dbReference type="EMBL" id="BK015224">
    <property type="protein sequence ID" value="DAD96799.1"/>
    <property type="molecule type" value="Genomic_DNA"/>
</dbReference>
<accession>A0A8S5NR08</accession>
<sequence>MNKREVIQTFESYGQAIYEMPIHPERDYAQLEALYNVLSQLGVYLC</sequence>
<proteinExistence type="predicted"/>
<reference evidence="1" key="1">
    <citation type="journal article" date="2021" name="Proc. Natl. Acad. Sci. U.S.A.">
        <title>A Catalog of Tens of Thousands of Viruses from Human Metagenomes Reveals Hidden Associations with Chronic Diseases.</title>
        <authorList>
            <person name="Tisza M.J."/>
            <person name="Buck C.B."/>
        </authorList>
    </citation>
    <scope>NUCLEOTIDE SEQUENCE</scope>
    <source>
        <strain evidence="1">CtdDI2</strain>
    </source>
</reference>
<organism evidence="1">
    <name type="scientific">Podoviridae sp. ctdDI2</name>
    <dbReference type="NCBI Taxonomy" id="2826567"/>
    <lineage>
        <taxon>Viruses</taxon>
        <taxon>Duplodnaviria</taxon>
        <taxon>Heunggongvirae</taxon>
        <taxon>Uroviricota</taxon>
        <taxon>Caudoviricetes</taxon>
    </lineage>
</organism>